<feature type="region of interest" description="Disordered" evidence="1">
    <location>
        <begin position="1"/>
        <end position="35"/>
    </location>
</feature>
<organism evidence="2">
    <name type="scientific">Zea mays</name>
    <name type="common">Maize</name>
    <dbReference type="NCBI Taxonomy" id="4577"/>
    <lineage>
        <taxon>Eukaryota</taxon>
        <taxon>Viridiplantae</taxon>
        <taxon>Streptophyta</taxon>
        <taxon>Embryophyta</taxon>
        <taxon>Tracheophyta</taxon>
        <taxon>Spermatophyta</taxon>
        <taxon>Magnoliopsida</taxon>
        <taxon>Liliopsida</taxon>
        <taxon>Poales</taxon>
        <taxon>Poaceae</taxon>
        <taxon>PACMAD clade</taxon>
        <taxon>Panicoideae</taxon>
        <taxon>Andropogonodae</taxon>
        <taxon>Andropogoneae</taxon>
        <taxon>Tripsacinae</taxon>
        <taxon>Zea</taxon>
    </lineage>
</organism>
<feature type="region of interest" description="Disordered" evidence="1">
    <location>
        <begin position="43"/>
        <end position="62"/>
    </location>
</feature>
<dbReference type="EMBL" id="BT086028">
    <property type="protein sequence ID" value="ACR36381.1"/>
    <property type="molecule type" value="mRNA"/>
</dbReference>
<accession>C4J5D1</accession>
<proteinExistence type="evidence at transcript level"/>
<protein>
    <submittedName>
        <fullName evidence="2">Uncharacterized protein</fullName>
    </submittedName>
</protein>
<evidence type="ECO:0000256" key="1">
    <source>
        <dbReference type="SAM" id="MobiDB-lite"/>
    </source>
</evidence>
<dbReference type="AlphaFoldDB" id="C4J5D1"/>
<dbReference type="ExpressionAtlas" id="C4J5D1">
    <property type="expression patterns" value="baseline and differential"/>
</dbReference>
<reference evidence="2" key="1">
    <citation type="journal article" date="2009" name="PLoS Genet.">
        <title>Sequencing, mapping, and analysis of 27,455 maize full-length cDNAs.</title>
        <authorList>
            <person name="Soderlund C."/>
            <person name="Descour A."/>
            <person name="Kudrna D."/>
            <person name="Bomhoff M."/>
            <person name="Boyd L."/>
            <person name="Currie J."/>
            <person name="Angelova A."/>
            <person name="Collura K."/>
            <person name="Wissotski M."/>
            <person name="Ashley E."/>
            <person name="Morrow D."/>
            <person name="Fernandes J."/>
            <person name="Walbot V."/>
            <person name="Yu Y."/>
        </authorList>
    </citation>
    <scope>NUCLEOTIDE SEQUENCE</scope>
    <source>
        <strain evidence="2">B73</strain>
    </source>
</reference>
<name>C4J5D1_MAIZE</name>
<sequence>MRSSRAPSLSMAWSSSSHSPATSSSPSSMAPLRTSLSMATNPCALPAQRRCSTPPPAPPLSHGRAAALLASPSFFFPCAAARSPCSQSWRPTSLRSGADPKQQPRIPRIACSLDLRSPNIDAVHPGEEPRVLRGEGKSFNARRMLGAMHKSESPSSLQTPIGFVYGPRDDDRAVMWCHPQDAVGGRPEEWT</sequence>
<evidence type="ECO:0000313" key="2">
    <source>
        <dbReference type="EMBL" id="ACR36381.1"/>
    </source>
</evidence>